<evidence type="ECO:0000256" key="1">
    <source>
        <dbReference type="ARBA" id="ARBA00023125"/>
    </source>
</evidence>
<feature type="domain" description="Solute-binding protein family 5" evidence="2">
    <location>
        <begin position="177"/>
        <end position="324"/>
    </location>
</feature>
<evidence type="ECO:0000313" key="4">
    <source>
        <dbReference type="EMBL" id="CAG7642890.1"/>
    </source>
</evidence>
<protein>
    <submittedName>
        <fullName evidence="4">HTH-type transcriptional regulator SgrR</fullName>
    </submittedName>
</protein>
<dbReference type="AlphaFoldDB" id="A0A916K5J1"/>
<dbReference type="InterPro" id="IPR039424">
    <property type="entry name" value="SBP_5"/>
</dbReference>
<feature type="domain" description="Transcriptional regulator SgrR N-terminal HTH" evidence="3">
    <location>
        <begin position="3"/>
        <end position="102"/>
    </location>
</feature>
<sequence length="607" mass="69091">MQLIEHYIRLVQRLKPRLADREAEVSLAELSDWLHCTERNVKLLLRAMGKQQWIRWQPGRGRGRKSRLLLTAEPEELVLAHAGSLLREGRIQEAIGLVEQAPLAERGRLRFHALLEEALGYRKETVAGTAPAEVLRFPSYRELGSLDPAFATRRTELHMIRQLFDTLVVYDRASSRFVPGLAHHWEEEQDGSVWHFYLQKHVRFHHGAPFTAQDAACTLQRLADRQAGSPYSPLFAPVRSVACPDGHHLIVRLNGAYPALLSLLSAACASIVPAERADDFGRLPVGTRPFRLSRREERLLELAANPEYYGRAAHLDRVEMWHVPGVYEGRIGQDELGSLNFRHYWERRYVMHEEGWREVQCTDRGCKYILVNTRKAGPLQDAAHREKVSRRIRSIPEEWAGSRPEGNQGPPALRFIRDLETQQDEGLYAEAPPAAGNGAAFPADRPLKLLTYAGAGHERDADRIREALRSEGFEAEILLVPYDRIYIDASVEEADLLLLEQPVDEDEEWTLMTLLASPHSPLRLCLPEAEGQRIDRLLADCAGESSRSRRIGLLLEAERLAIRSRAVIVWYRWQQAAAFPPALRGVTINSFGWVNYRDLWFADSPAW</sequence>
<dbReference type="EMBL" id="CAJVAS010000023">
    <property type="protein sequence ID" value="CAG7642890.1"/>
    <property type="molecule type" value="Genomic_DNA"/>
</dbReference>
<dbReference type="Proteomes" id="UP000693672">
    <property type="component" value="Unassembled WGS sequence"/>
</dbReference>
<evidence type="ECO:0000259" key="2">
    <source>
        <dbReference type="Pfam" id="PF00496"/>
    </source>
</evidence>
<keyword evidence="5" id="KW-1185">Reference proteome</keyword>
<dbReference type="GO" id="GO:0003677">
    <property type="term" value="F:DNA binding"/>
    <property type="evidence" value="ECO:0007669"/>
    <property type="project" value="UniProtKB-KW"/>
</dbReference>
<dbReference type="Pfam" id="PF12793">
    <property type="entry name" value="SgrR_N"/>
    <property type="match status" value="1"/>
</dbReference>
<gene>
    <name evidence="4" type="primary">sgrR_2</name>
    <name evidence="4" type="ORF">PAESOLCIP111_04397</name>
</gene>
<comment type="caution">
    <text evidence="4">The sequence shown here is derived from an EMBL/GenBank/DDBJ whole genome shotgun (WGS) entry which is preliminary data.</text>
</comment>
<keyword evidence="1" id="KW-0238">DNA-binding</keyword>
<proteinExistence type="predicted"/>
<dbReference type="Pfam" id="PF00496">
    <property type="entry name" value="SBP_bac_5"/>
    <property type="match status" value="1"/>
</dbReference>
<dbReference type="InterPro" id="IPR025370">
    <property type="entry name" value="SgrR_HTH_N"/>
</dbReference>
<evidence type="ECO:0000259" key="3">
    <source>
        <dbReference type="Pfam" id="PF12793"/>
    </source>
</evidence>
<evidence type="ECO:0000313" key="5">
    <source>
        <dbReference type="Proteomes" id="UP000693672"/>
    </source>
</evidence>
<dbReference type="RefSeq" id="WP_218094115.1">
    <property type="nucleotide sequence ID" value="NZ_CAJVAS010000023.1"/>
</dbReference>
<dbReference type="PANTHER" id="PTHR30290:SF72">
    <property type="entry name" value="HTH-TYPE TRANSCRIPTIONAL REGULATOR SGRR"/>
    <property type="match status" value="1"/>
</dbReference>
<organism evidence="4 5">
    <name type="scientific">Paenibacillus solanacearum</name>
    <dbReference type="NCBI Taxonomy" id="2048548"/>
    <lineage>
        <taxon>Bacteria</taxon>
        <taxon>Bacillati</taxon>
        <taxon>Bacillota</taxon>
        <taxon>Bacilli</taxon>
        <taxon>Bacillales</taxon>
        <taxon>Paenibacillaceae</taxon>
        <taxon>Paenibacillus</taxon>
    </lineage>
</organism>
<accession>A0A916K5J1</accession>
<dbReference type="PANTHER" id="PTHR30290">
    <property type="entry name" value="PERIPLASMIC BINDING COMPONENT OF ABC TRANSPORTER"/>
    <property type="match status" value="1"/>
</dbReference>
<dbReference type="InterPro" id="IPR000914">
    <property type="entry name" value="SBP_5_dom"/>
</dbReference>
<name>A0A916K5J1_9BACL</name>
<dbReference type="GO" id="GO:0015833">
    <property type="term" value="P:peptide transport"/>
    <property type="evidence" value="ECO:0007669"/>
    <property type="project" value="TreeGrafter"/>
</dbReference>
<dbReference type="GO" id="GO:1904680">
    <property type="term" value="F:peptide transmembrane transporter activity"/>
    <property type="evidence" value="ECO:0007669"/>
    <property type="project" value="TreeGrafter"/>
</dbReference>
<reference evidence="4" key="1">
    <citation type="submission" date="2021-06" db="EMBL/GenBank/DDBJ databases">
        <authorList>
            <person name="Criscuolo A."/>
        </authorList>
    </citation>
    <scope>NUCLEOTIDE SEQUENCE</scope>
    <source>
        <strain evidence="4">CIP111600</strain>
    </source>
</reference>